<dbReference type="Pfam" id="PF02566">
    <property type="entry name" value="OsmC"/>
    <property type="match status" value="1"/>
</dbReference>
<keyword evidence="2" id="KW-1185">Reference proteome</keyword>
<dbReference type="AlphaFoldDB" id="A0A7L4YQM1"/>
<dbReference type="Proteomes" id="UP000463857">
    <property type="component" value="Chromosome"/>
</dbReference>
<name>A0A7L4YQM1_9ACTN</name>
<proteinExistence type="predicted"/>
<dbReference type="InterPro" id="IPR036102">
    <property type="entry name" value="OsmC/Ohrsf"/>
</dbReference>
<dbReference type="KEGG" id="eke:EK0264_12840"/>
<dbReference type="SUPFAM" id="SSF82784">
    <property type="entry name" value="OsmC-like"/>
    <property type="match status" value="1"/>
</dbReference>
<accession>A0A7L4YQM1</accession>
<reference evidence="1 2" key="1">
    <citation type="journal article" date="2018" name="Int. J. Syst. Evol. Microbiol.">
        <title>Epidermidibacterium keratini gen. nov., sp. nov., a member of the family Sporichthyaceae, isolated from keratin epidermis.</title>
        <authorList>
            <person name="Lee D.G."/>
            <person name="Trujillo M.E."/>
            <person name="Kang S."/>
            <person name="Nam J.J."/>
            <person name="Kim Y.J."/>
        </authorList>
    </citation>
    <scope>NUCLEOTIDE SEQUENCE [LARGE SCALE GENOMIC DNA]</scope>
    <source>
        <strain evidence="1 2">EPI-7</strain>
    </source>
</reference>
<dbReference type="InterPro" id="IPR015946">
    <property type="entry name" value="KH_dom-like_a/b"/>
</dbReference>
<evidence type="ECO:0000313" key="1">
    <source>
        <dbReference type="EMBL" id="QHC01089.1"/>
    </source>
</evidence>
<dbReference type="PANTHER" id="PTHR34352:SF1">
    <property type="entry name" value="PROTEIN YHFA"/>
    <property type="match status" value="1"/>
</dbReference>
<dbReference type="InterPro" id="IPR003718">
    <property type="entry name" value="OsmC/Ohr_fam"/>
</dbReference>
<protein>
    <submittedName>
        <fullName evidence="1">OsmC family peroxiredoxin</fullName>
    </submittedName>
</protein>
<dbReference type="RefSeq" id="WP_159546217.1">
    <property type="nucleotide sequence ID" value="NZ_CP047156.1"/>
</dbReference>
<dbReference type="EMBL" id="CP047156">
    <property type="protein sequence ID" value="QHC01089.1"/>
    <property type="molecule type" value="Genomic_DNA"/>
</dbReference>
<dbReference type="OrthoDB" id="4864805at2"/>
<dbReference type="InParanoid" id="A0A7L4YQM1"/>
<evidence type="ECO:0000313" key="2">
    <source>
        <dbReference type="Proteomes" id="UP000463857"/>
    </source>
</evidence>
<dbReference type="PANTHER" id="PTHR34352">
    <property type="entry name" value="PROTEIN YHFA"/>
    <property type="match status" value="1"/>
</dbReference>
<sequence length="137" mass="14817">MARRTVQIEKIAPSKFVATNERGAQITIGMGEDADFVPGELLLAAIGSCSGIDVDILTSRRGESTTFRIEVGGEKVRDEHGNHMTDLEVTFEVKFDEGEAGDAAREVLPKAVERSRTSLCTVGRTIELGTPIKDVLL</sequence>
<dbReference type="Gene3D" id="3.30.300.20">
    <property type="match status" value="1"/>
</dbReference>
<gene>
    <name evidence="1" type="ORF">EK0264_12840</name>
</gene>
<organism evidence="1 2">
    <name type="scientific">Epidermidibacterium keratini</name>
    <dbReference type="NCBI Taxonomy" id="1891644"/>
    <lineage>
        <taxon>Bacteria</taxon>
        <taxon>Bacillati</taxon>
        <taxon>Actinomycetota</taxon>
        <taxon>Actinomycetes</taxon>
        <taxon>Sporichthyales</taxon>
        <taxon>Sporichthyaceae</taxon>
        <taxon>Epidermidibacterium</taxon>
    </lineage>
</organism>